<evidence type="ECO:0000313" key="7">
    <source>
        <dbReference type="EMBL" id="CAG8948728.1"/>
    </source>
</evidence>
<dbReference type="OrthoDB" id="3257095at2759"/>
<comment type="caution">
    <text evidence="7">The sequence shown here is derived from an EMBL/GenBank/DDBJ whole genome shotgun (WGS) entry which is preliminary data.</text>
</comment>
<dbReference type="Proteomes" id="UP000696280">
    <property type="component" value="Unassembled WGS sequence"/>
</dbReference>
<evidence type="ECO:0000256" key="6">
    <source>
        <dbReference type="SAM" id="Phobius"/>
    </source>
</evidence>
<feature type="transmembrane region" description="Helical" evidence="6">
    <location>
        <begin position="501"/>
        <end position="519"/>
    </location>
</feature>
<feature type="transmembrane region" description="Helical" evidence="6">
    <location>
        <begin position="410"/>
        <end position="431"/>
    </location>
</feature>
<dbReference type="InterPro" id="IPR002293">
    <property type="entry name" value="AA/rel_permease1"/>
</dbReference>
<protein>
    <recommendedName>
        <fullName evidence="9">Choline transport protein</fullName>
    </recommendedName>
</protein>
<keyword evidence="2" id="KW-0813">Transport</keyword>
<feature type="transmembrane region" description="Helical" evidence="6">
    <location>
        <begin position="202"/>
        <end position="220"/>
    </location>
</feature>
<evidence type="ECO:0008006" key="9">
    <source>
        <dbReference type="Google" id="ProtNLM"/>
    </source>
</evidence>
<evidence type="ECO:0000256" key="4">
    <source>
        <dbReference type="ARBA" id="ARBA00022989"/>
    </source>
</evidence>
<evidence type="ECO:0000256" key="1">
    <source>
        <dbReference type="ARBA" id="ARBA00004141"/>
    </source>
</evidence>
<accession>A0A9N9PMI6</accession>
<dbReference type="EMBL" id="CAJVRL010000001">
    <property type="protein sequence ID" value="CAG8948728.1"/>
    <property type="molecule type" value="Genomic_DNA"/>
</dbReference>
<comment type="subcellular location">
    <subcellularLocation>
        <location evidence="1">Membrane</location>
        <topology evidence="1">Multi-pass membrane protein</topology>
    </subcellularLocation>
</comment>
<dbReference type="GO" id="GO:0016020">
    <property type="term" value="C:membrane"/>
    <property type="evidence" value="ECO:0007669"/>
    <property type="project" value="UniProtKB-SubCell"/>
</dbReference>
<proteinExistence type="predicted"/>
<evidence type="ECO:0000256" key="5">
    <source>
        <dbReference type="ARBA" id="ARBA00023136"/>
    </source>
</evidence>
<dbReference type="PANTHER" id="PTHR45649">
    <property type="entry name" value="AMINO-ACID PERMEASE BAT1"/>
    <property type="match status" value="1"/>
</dbReference>
<evidence type="ECO:0000313" key="8">
    <source>
        <dbReference type="Proteomes" id="UP000696280"/>
    </source>
</evidence>
<dbReference type="Gene3D" id="1.20.1740.10">
    <property type="entry name" value="Amino acid/polyamine transporter I"/>
    <property type="match status" value="1"/>
</dbReference>
<dbReference type="Pfam" id="PF13520">
    <property type="entry name" value="AA_permease_2"/>
    <property type="match status" value="1"/>
</dbReference>
<feature type="transmembrane region" description="Helical" evidence="6">
    <location>
        <begin position="470"/>
        <end position="489"/>
    </location>
</feature>
<keyword evidence="5 6" id="KW-0472">Membrane</keyword>
<organism evidence="7 8">
    <name type="scientific">Hymenoscyphus fraxineus</name>
    <dbReference type="NCBI Taxonomy" id="746836"/>
    <lineage>
        <taxon>Eukaryota</taxon>
        <taxon>Fungi</taxon>
        <taxon>Dikarya</taxon>
        <taxon>Ascomycota</taxon>
        <taxon>Pezizomycotina</taxon>
        <taxon>Leotiomycetes</taxon>
        <taxon>Helotiales</taxon>
        <taxon>Helotiaceae</taxon>
        <taxon>Hymenoscyphus</taxon>
    </lineage>
</organism>
<keyword evidence="8" id="KW-1185">Reference proteome</keyword>
<dbReference type="PIRSF" id="PIRSF006060">
    <property type="entry name" value="AA_transporter"/>
    <property type="match status" value="1"/>
</dbReference>
<gene>
    <name evidence="7" type="ORF">HYFRA_00001849</name>
</gene>
<name>A0A9N9PMI6_9HELO</name>
<feature type="transmembrane region" description="Helical" evidence="6">
    <location>
        <begin position="279"/>
        <end position="300"/>
    </location>
</feature>
<feature type="transmembrane region" description="Helical" evidence="6">
    <location>
        <begin position="79"/>
        <end position="105"/>
    </location>
</feature>
<sequence length="535" mass="57739">MDKETVKLRTIGGSELPSESALQRDNEELARLGKKAVLKRNFGFLSMLGFSCTVMITWEGVLLLFTINFNNGGMAGSVYGYLFVWLGTLAAFSTMAELASLVLRAPTAGGQYHWVSILAPKNSRKFLSYVIGWLTMVGWQAIVASGGFLCGSLIQGLMVMNDSSYTPQAWHLVLMFWAAIIFSILVNTVISHYLPKVEGFILILHALGFFAIIIPLIYFAPHGNVSDVFTTFSNEGGWPTQGVSFLVGIVGPCFSLLGADGAVHMSEEIKNPSLNVPRAIVFSIVLNGLLGLAMLLAALFCLGDVETVLSTPTGYPFMAIFQQAVGSLSGALTMSALITIMNICATISFVATASRMTWSFARDRGPPGWQYLSKIEPHSALPLVAIGLTATISILLSLIAIGSAVAFNDVVSLAISGLYTSYLIGNALLFYRRVTGQILPYSPSQKTLTNTMDTDLSWGPWKIPEPFGSIINAFGCVYLTIAAVFSFFPTAVNPTASTMNYSSLMVGSISIFAVLYYILSAHKVYKGPVVEVELK</sequence>
<evidence type="ECO:0000256" key="3">
    <source>
        <dbReference type="ARBA" id="ARBA00022692"/>
    </source>
</evidence>
<keyword evidence="3 6" id="KW-0812">Transmembrane</keyword>
<dbReference type="GO" id="GO:0022857">
    <property type="term" value="F:transmembrane transporter activity"/>
    <property type="evidence" value="ECO:0007669"/>
    <property type="project" value="InterPro"/>
</dbReference>
<dbReference type="PANTHER" id="PTHR45649:SF1">
    <property type="entry name" value="TRANSPORTER, PUTATIVE (EUROFUNG)-RELATED"/>
    <property type="match status" value="1"/>
</dbReference>
<reference evidence="7" key="1">
    <citation type="submission" date="2021-07" db="EMBL/GenBank/DDBJ databases">
        <authorList>
            <person name="Durling M."/>
        </authorList>
    </citation>
    <scope>NUCLEOTIDE SEQUENCE</scope>
</reference>
<feature type="transmembrane region" description="Helical" evidence="6">
    <location>
        <begin position="320"/>
        <end position="353"/>
    </location>
</feature>
<keyword evidence="4 6" id="KW-1133">Transmembrane helix</keyword>
<feature type="transmembrane region" description="Helical" evidence="6">
    <location>
        <begin position="380"/>
        <end position="404"/>
    </location>
</feature>
<feature type="transmembrane region" description="Helical" evidence="6">
    <location>
        <begin position="126"/>
        <end position="149"/>
    </location>
</feature>
<dbReference type="AlphaFoldDB" id="A0A9N9PMI6"/>
<feature type="transmembrane region" description="Helical" evidence="6">
    <location>
        <begin position="169"/>
        <end position="190"/>
    </location>
</feature>
<evidence type="ECO:0000256" key="2">
    <source>
        <dbReference type="ARBA" id="ARBA00022448"/>
    </source>
</evidence>
<feature type="transmembrane region" description="Helical" evidence="6">
    <location>
        <begin position="42"/>
        <end position="67"/>
    </location>
</feature>
<feature type="transmembrane region" description="Helical" evidence="6">
    <location>
        <begin position="240"/>
        <end position="259"/>
    </location>
</feature>